<comment type="caution">
    <text evidence="12">The sequence shown here is derived from an EMBL/GenBank/DDBJ whole genome shotgun (WGS) entry which is preliminary data.</text>
</comment>
<dbReference type="AlphaFoldDB" id="A0A6H9Z538"/>
<dbReference type="PROSITE" id="PS50109">
    <property type="entry name" value="HIS_KIN"/>
    <property type="match status" value="1"/>
</dbReference>
<reference evidence="12 13" key="1">
    <citation type="submission" date="2019-09" db="EMBL/GenBank/DDBJ databases">
        <title>Actinomadura physcomitrii sp. nov., a novel actinomycete isolated from moss [Physcomitrium sphaericum (Ludw) Fuernr].</title>
        <authorList>
            <person name="Zhuang X."/>
            <person name="Liu C."/>
        </authorList>
    </citation>
    <scope>NUCLEOTIDE SEQUENCE [LARGE SCALE GENOMIC DNA]</scope>
    <source>
        <strain evidence="12 13">HMC1</strain>
    </source>
</reference>
<dbReference type="Pfam" id="PF02518">
    <property type="entry name" value="HATPase_c"/>
    <property type="match status" value="1"/>
</dbReference>
<evidence type="ECO:0000313" key="13">
    <source>
        <dbReference type="Proteomes" id="UP000468735"/>
    </source>
</evidence>
<dbReference type="InterPro" id="IPR050351">
    <property type="entry name" value="BphY/WalK/GraS-like"/>
</dbReference>
<name>A0A6H9Z538_9ACTN</name>
<dbReference type="GO" id="GO:0030295">
    <property type="term" value="F:protein kinase activator activity"/>
    <property type="evidence" value="ECO:0007669"/>
    <property type="project" value="TreeGrafter"/>
</dbReference>
<sequence>MITLQIAGVISLVVALAGALVYTVTVSGQDAAARSDLAAATRGARVANPPCCVWLVEVRGNAVHRSPGAPPELPFTPDLRRVARGEQSVIGDRAEIGGHDYLVHTERRGDAVVQAVMDLRQQDAERRRLLETLAVTEVSGLLGSLLIGQVLARRAIAPLGEALVRQRRFVADASHELRTPLTRLHTRAQLIAHRLRQGKDVTEEVDRLVAGTRQFGEVVEDLLLSAQFARTQRPCRPVDLAALADELAVAEAARAEARGVTIEVQRQGPGDHVVLGAESALRRVISALLDNALGHTGAGGHIRLDLAGGPMVTLTVEDDGEGFDPRGTERLFTRFVGGPGGFGLGLALVREVVDGHGGTITAEGRLGAGATFIVRLPAATTPPHLDA</sequence>
<dbReference type="InterPro" id="IPR003594">
    <property type="entry name" value="HATPase_dom"/>
</dbReference>
<dbReference type="Proteomes" id="UP000468735">
    <property type="component" value="Unassembled WGS sequence"/>
</dbReference>
<evidence type="ECO:0000313" key="12">
    <source>
        <dbReference type="EMBL" id="KAB2348602.1"/>
    </source>
</evidence>
<accession>A0A6H9Z538</accession>
<evidence type="ECO:0000256" key="3">
    <source>
        <dbReference type="ARBA" id="ARBA00012438"/>
    </source>
</evidence>
<keyword evidence="9" id="KW-0902">Two-component regulatory system</keyword>
<dbReference type="SUPFAM" id="SSF47384">
    <property type="entry name" value="Homodimeric domain of signal transducing histidine kinase"/>
    <property type="match status" value="1"/>
</dbReference>
<keyword evidence="4" id="KW-0597">Phosphoprotein</keyword>
<evidence type="ECO:0000256" key="5">
    <source>
        <dbReference type="ARBA" id="ARBA00022679"/>
    </source>
</evidence>
<proteinExistence type="predicted"/>
<protein>
    <recommendedName>
        <fullName evidence="10">Sensor-like histidine kinase SenX3</fullName>
        <ecNumber evidence="3">2.7.13.3</ecNumber>
    </recommendedName>
</protein>
<dbReference type="SUPFAM" id="SSF55874">
    <property type="entry name" value="ATPase domain of HSP90 chaperone/DNA topoisomerase II/histidine kinase"/>
    <property type="match status" value="1"/>
</dbReference>
<evidence type="ECO:0000256" key="1">
    <source>
        <dbReference type="ARBA" id="ARBA00000085"/>
    </source>
</evidence>
<dbReference type="GO" id="GO:0000155">
    <property type="term" value="F:phosphorelay sensor kinase activity"/>
    <property type="evidence" value="ECO:0007669"/>
    <property type="project" value="InterPro"/>
</dbReference>
<organism evidence="12 13">
    <name type="scientific">Actinomadura rudentiformis</name>
    <dbReference type="NCBI Taxonomy" id="359158"/>
    <lineage>
        <taxon>Bacteria</taxon>
        <taxon>Bacillati</taxon>
        <taxon>Actinomycetota</taxon>
        <taxon>Actinomycetes</taxon>
        <taxon>Streptosporangiales</taxon>
        <taxon>Thermomonosporaceae</taxon>
        <taxon>Actinomadura</taxon>
    </lineage>
</organism>
<keyword evidence="6" id="KW-0547">Nucleotide-binding</keyword>
<dbReference type="GO" id="GO:0000156">
    <property type="term" value="F:phosphorelay response regulator activity"/>
    <property type="evidence" value="ECO:0007669"/>
    <property type="project" value="TreeGrafter"/>
</dbReference>
<gene>
    <name evidence="12" type="ORF">F8566_16220</name>
</gene>
<dbReference type="GO" id="GO:0005524">
    <property type="term" value="F:ATP binding"/>
    <property type="evidence" value="ECO:0007669"/>
    <property type="project" value="UniProtKB-KW"/>
</dbReference>
<keyword evidence="13" id="KW-1185">Reference proteome</keyword>
<evidence type="ECO:0000256" key="4">
    <source>
        <dbReference type="ARBA" id="ARBA00022553"/>
    </source>
</evidence>
<dbReference type="PRINTS" id="PR00344">
    <property type="entry name" value="BCTRLSENSOR"/>
</dbReference>
<dbReference type="SMART" id="SM00388">
    <property type="entry name" value="HisKA"/>
    <property type="match status" value="1"/>
</dbReference>
<evidence type="ECO:0000256" key="10">
    <source>
        <dbReference type="ARBA" id="ARBA00039401"/>
    </source>
</evidence>
<dbReference type="EC" id="2.7.13.3" evidence="3"/>
<dbReference type="Gene3D" id="3.30.565.10">
    <property type="entry name" value="Histidine kinase-like ATPase, C-terminal domain"/>
    <property type="match status" value="1"/>
</dbReference>
<keyword evidence="7 12" id="KW-0418">Kinase</keyword>
<keyword evidence="5" id="KW-0808">Transferase</keyword>
<dbReference type="InterPro" id="IPR036890">
    <property type="entry name" value="HATPase_C_sf"/>
</dbReference>
<dbReference type="Gene3D" id="1.10.287.130">
    <property type="match status" value="1"/>
</dbReference>
<evidence type="ECO:0000256" key="2">
    <source>
        <dbReference type="ARBA" id="ARBA00004236"/>
    </source>
</evidence>
<dbReference type="PANTHER" id="PTHR42878">
    <property type="entry name" value="TWO-COMPONENT HISTIDINE KINASE"/>
    <property type="match status" value="1"/>
</dbReference>
<dbReference type="InterPro" id="IPR003661">
    <property type="entry name" value="HisK_dim/P_dom"/>
</dbReference>
<dbReference type="InterPro" id="IPR004358">
    <property type="entry name" value="Sig_transdc_His_kin-like_C"/>
</dbReference>
<keyword evidence="8" id="KW-0067">ATP-binding</keyword>
<comment type="catalytic activity">
    <reaction evidence="1">
        <text>ATP + protein L-histidine = ADP + protein N-phospho-L-histidine.</text>
        <dbReference type="EC" id="2.7.13.3"/>
    </reaction>
</comment>
<evidence type="ECO:0000256" key="9">
    <source>
        <dbReference type="ARBA" id="ARBA00023012"/>
    </source>
</evidence>
<dbReference type="InterPro" id="IPR005467">
    <property type="entry name" value="His_kinase_dom"/>
</dbReference>
<dbReference type="GO" id="GO:0007234">
    <property type="term" value="P:osmosensory signaling via phosphorelay pathway"/>
    <property type="evidence" value="ECO:0007669"/>
    <property type="project" value="TreeGrafter"/>
</dbReference>
<dbReference type="PANTHER" id="PTHR42878:SF7">
    <property type="entry name" value="SENSOR HISTIDINE KINASE GLRK"/>
    <property type="match status" value="1"/>
</dbReference>
<evidence type="ECO:0000256" key="6">
    <source>
        <dbReference type="ARBA" id="ARBA00022741"/>
    </source>
</evidence>
<dbReference type="OrthoDB" id="9786919at2"/>
<dbReference type="SMART" id="SM00387">
    <property type="entry name" value="HATPase_c"/>
    <property type="match status" value="1"/>
</dbReference>
<dbReference type="InterPro" id="IPR036097">
    <property type="entry name" value="HisK_dim/P_sf"/>
</dbReference>
<evidence type="ECO:0000256" key="8">
    <source>
        <dbReference type="ARBA" id="ARBA00022840"/>
    </source>
</evidence>
<comment type="subcellular location">
    <subcellularLocation>
        <location evidence="2">Cell membrane</location>
    </subcellularLocation>
</comment>
<dbReference type="Pfam" id="PF00512">
    <property type="entry name" value="HisKA"/>
    <property type="match status" value="1"/>
</dbReference>
<evidence type="ECO:0000259" key="11">
    <source>
        <dbReference type="PROSITE" id="PS50109"/>
    </source>
</evidence>
<dbReference type="GO" id="GO:0005886">
    <property type="term" value="C:plasma membrane"/>
    <property type="evidence" value="ECO:0007669"/>
    <property type="project" value="UniProtKB-SubCell"/>
</dbReference>
<dbReference type="CDD" id="cd00075">
    <property type="entry name" value="HATPase"/>
    <property type="match status" value="1"/>
</dbReference>
<feature type="domain" description="Histidine kinase" evidence="11">
    <location>
        <begin position="172"/>
        <end position="380"/>
    </location>
</feature>
<dbReference type="EMBL" id="WBMT01000007">
    <property type="protein sequence ID" value="KAB2348602.1"/>
    <property type="molecule type" value="Genomic_DNA"/>
</dbReference>
<dbReference type="CDD" id="cd00082">
    <property type="entry name" value="HisKA"/>
    <property type="match status" value="1"/>
</dbReference>
<evidence type="ECO:0000256" key="7">
    <source>
        <dbReference type="ARBA" id="ARBA00022777"/>
    </source>
</evidence>